<sequence length="137" mass="16061">MYHHSTATKLVIGSVYETHNFIPFQAQAISSLSGAVVNFIIIMCMGRVYEKLAFRLTTWEMHRTQTDFEDNLTFKVFIFQFVNFYSSIFYIAFFKGRFVGYPGHYHHILGFRNEDVSVAKRRVRPGVLRMPFSCVLR</sequence>
<evidence type="ECO:0000256" key="5">
    <source>
        <dbReference type="ARBA" id="ARBA00023136"/>
    </source>
</evidence>
<dbReference type="InterPro" id="IPR049452">
    <property type="entry name" value="Anoctamin_TM"/>
</dbReference>
<evidence type="ECO:0000256" key="3">
    <source>
        <dbReference type="ARBA" id="ARBA00022692"/>
    </source>
</evidence>
<accession>A0A5B7J0P7</accession>
<dbReference type="EMBL" id="VSRR010073966">
    <property type="protein sequence ID" value="MPC87257.1"/>
    <property type="molecule type" value="Genomic_DNA"/>
</dbReference>
<feature type="transmembrane region" description="Helical" evidence="6">
    <location>
        <begin position="72"/>
        <end position="93"/>
    </location>
</feature>
<dbReference type="PANTHER" id="PTHR12308">
    <property type="entry name" value="ANOCTAMIN"/>
    <property type="match status" value="1"/>
</dbReference>
<dbReference type="GO" id="GO:0005254">
    <property type="term" value="F:chloride channel activity"/>
    <property type="evidence" value="ECO:0007669"/>
    <property type="project" value="TreeGrafter"/>
</dbReference>
<feature type="transmembrane region" description="Helical" evidence="6">
    <location>
        <begin position="24"/>
        <end position="45"/>
    </location>
</feature>
<evidence type="ECO:0000256" key="2">
    <source>
        <dbReference type="ARBA" id="ARBA00009671"/>
    </source>
</evidence>
<name>A0A5B7J0P7_PORTR</name>
<feature type="domain" description="Anoctamin transmembrane" evidence="7">
    <location>
        <begin position="18"/>
        <end position="116"/>
    </location>
</feature>
<keyword evidence="4 6" id="KW-1133">Transmembrane helix</keyword>
<evidence type="ECO:0000256" key="4">
    <source>
        <dbReference type="ARBA" id="ARBA00022989"/>
    </source>
</evidence>
<dbReference type="Proteomes" id="UP000324222">
    <property type="component" value="Unassembled WGS sequence"/>
</dbReference>
<dbReference type="OrthoDB" id="296386at2759"/>
<dbReference type="Pfam" id="PF04547">
    <property type="entry name" value="Anoctamin"/>
    <property type="match status" value="1"/>
</dbReference>
<dbReference type="PANTHER" id="PTHR12308:SF84">
    <property type="entry name" value="ANOCTAMIN"/>
    <property type="match status" value="1"/>
</dbReference>
<evidence type="ECO:0000256" key="6">
    <source>
        <dbReference type="RuleBase" id="RU280814"/>
    </source>
</evidence>
<organism evidence="8 9">
    <name type="scientific">Portunus trituberculatus</name>
    <name type="common">Swimming crab</name>
    <name type="synonym">Neptunus trituberculatus</name>
    <dbReference type="NCBI Taxonomy" id="210409"/>
    <lineage>
        <taxon>Eukaryota</taxon>
        <taxon>Metazoa</taxon>
        <taxon>Ecdysozoa</taxon>
        <taxon>Arthropoda</taxon>
        <taxon>Crustacea</taxon>
        <taxon>Multicrustacea</taxon>
        <taxon>Malacostraca</taxon>
        <taxon>Eumalacostraca</taxon>
        <taxon>Eucarida</taxon>
        <taxon>Decapoda</taxon>
        <taxon>Pleocyemata</taxon>
        <taxon>Brachyura</taxon>
        <taxon>Eubrachyura</taxon>
        <taxon>Portunoidea</taxon>
        <taxon>Portunidae</taxon>
        <taxon>Portuninae</taxon>
        <taxon>Portunus</taxon>
    </lineage>
</organism>
<keyword evidence="5 6" id="KW-0472">Membrane</keyword>
<evidence type="ECO:0000313" key="9">
    <source>
        <dbReference type="Proteomes" id="UP000324222"/>
    </source>
</evidence>
<comment type="subcellular location">
    <subcellularLocation>
        <location evidence="1 6">Membrane</location>
        <topology evidence="1 6">Multi-pass membrane protein</topology>
    </subcellularLocation>
</comment>
<gene>
    <name evidence="8" type="primary">ANO7_0</name>
    <name evidence="8" type="ORF">E2C01_082114</name>
</gene>
<evidence type="ECO:0000259" key="7">
    <source>
        <dbReference type="Pfam" id="PF04547"/>
    </source>
</evidence>
<proteinExistence type="inferred from homology"/>
<evidence type="ECO:0000313" key="8">
    <source>
        <dbReference type="EMBL" id="MPC87257.1"/>
    </source>
</evidence>
<dbReference type="InterPro" id="IPR007632">
    <property type="entry name" value="Anoctamin"/>
</dbReference>
<comment type="caution">
    <text evidence="8">The sequence shown here is derived from an EMBL/GenBank/DDBJ whole genome shotgun (WGS) entry which is preliminary data.</text>
</comment>
<comment type="similarity">
    <text evidence="2 6">Belongs to the anoctamin family.</text>
</comment>
<keyword evidence="3 6" id="KW-0812">Transmembrane</keyword>
<dbReference type="AlphaFoldDB" id="A0A5B7J0P7"/>
<dbReference type="GO" id="GO:0005886">
    <property type="term" value="C:plasma membrane"/>
    <property type="evidence" value="ECO:0007669"/>
    <property type="project" value="TreeGrafter"/>
</dbReference>
<keyword evidence="9" id="KW-1185">Reference proteome</keyword>
<comment type="caution">
    <text evidence="6">Lacks conserved residue(s) required for the propagation of feature annotation.</text>
</comment>
<protein>
    <recommendedName>
        <fullName evidence="6">Anoctamin</fullName>
    </recommendedName>
</protein>
<reference evidence="8 9" key="1">
    <citation type="submission" date="2019-05" db="EMBL/GenBank/DDBJ databases">
        <title>Another draft genome of Portunus trituberculatus and its Hox gene families provides insights of decapod evolution.</title>
        <authorList>
            <person name="Jeong J.-H."/>
            <person name="Song I."/>
            <person name="Kim S."/>
            <person name="Choi T."/>
            <person name="Kim D."/>
            <person name="Ryu S."/>
            <person name="Kim W."/>
        </authorList>
    </citation>
    <scope>NUCLEOTIDE SEQUENCE [LARGE SCALE GENOMIC DNA]</scope>
    <source>
        <tissue evidence="8">Muscle</tissue>
    </source>
</reference>
<evidence type="ECO:0000256" key="1">
    <source>
        <dbReference type="ARBA" id="ARBA00004141"/>
    </source>
</evidence>